<proteinExistence type="predicted"/>
<dbReference type="RefSeq" id="WP_073999904.1">
    <property type="nucleotide sequence ID" value="NZ_CPZJ01000003.1"/>
</dbReference>
<feature type="transmembrane region" description="Helical" evidence="1">
    <location>
        <begin position="182"/>
        <end position="197"/>
    </location>
</feature>
<feature type="transmembrane region" description="Helical" evidence="1">
    <location>
        <begin position="204"/>
        <end position="223"/>
    </location>
</feature>
<dbReference type="AlphaFoldDB" id="A0A0T9LW42"/>
<reference evidence="2 3" key="1">
    <citation type="submission" date="2015-03" db="EMBL/GenBank/DDBJ databases">
        <authorList>
            <person name="Murphy D."/>
        </authorList>
    </citation>
    <scope>NUCLEOTIDE SEQUENCE [LARGE SCALE GENOMIC DNA]</scope>
    <source>
        <strain evidence="2 3">BR165/97</strain>
    </source>
</reference>
<keyword evidence="1" id="KW-1133">Transmembrane helix</keyword>
<evidence type="ECO:0000256" key="1">
    <source>
        <dbReference type="SAM" id="Phobius"/>
    </source>
</evidence>
<keyword evidence="1" id="KW-0812">Transmembrane</keyword>
<name>A0A0T9LW42_YERIN</name>
<feature type="transmembrane region" description="Helical" evidence="1">
    <location>
        <begin position="39"/>
        <end position="61"/>
    </location>
</feature>
<protein>
    <submittedName>
        <fullName evidence="2">Membrane protein</fullName>
    </submittedName>
</protein>
<sequence>MEKVSSLYKFRQGRADGAQLNFSCFTYKNIYFYLSRSEFLFLFIRYLLALMVLIFLILILFPDLADEVLSLSIQAFPAVYSVVLLLPCLNRLIYQNLTPYWLVFHIFPIIEMVLYTPVTSFLSDLFLLYLIFINIYDVKLPACERKKQFAAAKAEEYPFGLTIVCFSTLYISFFLLFELDDAIISLMLLSWIFFLLAKWHWPVVMLNLLGALGIFWFFASGFVEMKHHKNIIVNALIKVSLLDSILFLIFSLSLFINMLFWLEAWQRDRLSTVTNIE</sequence>
<feature type="transmembrane region" description="Helical" evidence="1">
    <location>
        <begin position="235"/>
        <end position="262"/>
    </location>
</feature>
<dbReference type="OrthoDB" id="6481166at2"/>
<dbReference type="eggNOG" id="ENOG5031ASR">
    <property type="taxonomic scope" value="Bacteria"/>
</dbReference>
<gene>
    <name evidence="2" type="ORF">ERS008530_00875</name>
</gene>
<organism evidence="2 3">
    <name type="scientific">Yersinia intermedia</name>
    <dbReference type="NCBI Taxonomy" id="631"/>
    <lineage>
        <taxon>Bacteria</taxon>
        <taxon>Pseudomonadati</taxon>
        <taxon>Pseudomonadota</taxon>
        <taxon>Gammaproteobacteria</taxon>
        <taxon>Enterobacterales</taxon>
        <taxon>Yersiniaceae</taxon>
        <taxon>Yersinia</taxon>
    </lineage>
</organism>
<accession>A0A0T9LW42</accession>
<dbReference type="EMBL" id="CPZJ01000003">
    <property type="protein sequence ID" value="CNF30747.1"/>
    <property type="molecule type" value="Genomic_DNA"/>
</dbReference>
<evidence type="ECO:0000313" key="2">
    <source>
        <dbReference type="EMBL" id="CNF30747.1"/>
    </source>
</evidence>
<feature type="transmembrane region" description="Helical" evidence="1">
    <location>
        <begin position="73"/>
        <end position="94"/>
    </location>
</feature>
<evidence type="ECO:0000313" key="3">
    <source>
        <dbReference type="Proteomes" id="UP000038750"/>
    </source>
</evidence>
<dbReference type="Proteomes" id="UP000038750">
    <property type="component" value="Unassembled WGS sequence"/>
</dbReference>
<keyword evidence="1" id="KW-0472">Membrane</keyword>